<evidence type="ECO:0008006" key="3">
    <source>
        <dbReference type="Google" id="ProtNLM"/>
    </source>
</evidence>
<protein>
    <recommendedName>
        <fullName evidence="3">SnoaL-like domain-containing protein</fullName>
    </recommendedName>
</protein>
<keyword evidence="2" id="KW-1185">Reference proteome</keyword>
<name>A0A4Z1K7D1_9HELO</name>
<evidence type="ECO:0000313" key="1">
    <source>
        <dbReference type="EMBL" id="TGO79442.1"/>
    </source>
</evidence>
<dbReference type="STRING" id="278938.A0A4Z1K7D1"/>
<accession>A0A4Z1K7D1</accession>
<organism evidence="1 2">
    <name type="scientific">Botrytis elliptica</name>
    <dbReference type="NCBI Taxonomy" id="278938"/>
    <lineage>
        <taxon>Eukaryota</taxon>
        <taxon>Fungi</taxon>
        <taxon>Dikarya</taxon>
        <taxon>Ascomycota</taxon>
        <taxon>Pezizomycotina</taxon>
        <taxon>Leotiomycetes</taxon>
        <taxon>Helotiales</taxon>
        <taxon>Sclerotiniaceae</taxon>
        <taxon>Botrytis</taxon>
    </lineage>
</organism>
<dbReference type="EMBL" id="PQXM01000032">
    <property type="protein sequence ID" value="TGO79442.1"/>
    <property type="molecule type" value="Genomic_DNA"/>
</dbReference>
<reference evidence="1 2" key="1">
    <citation type="submission" date="2017-12" db="EMBL/GenBank/DDBJ databases">
        <title>Comparative genomics of Botrytis spp.</title>
        <authorList>
            <person name="Valero-Jimenez C.A."/>
            <person name="Tapia P."/>
            <person name="Veloso J."/>
            <person name="Silva-Moreno E."/>
            <person name="Staats M."/>
            <person name="Valdes J.H."/>
            <person name="Van Kan J.A.L."/>
        </authorList>
    </citation>
    <scope>NUCLEOTIDE SEQUENCE [LARGE SCALE GENOMIC DNA]</scope>
    <source>
        <strain evidence="1 2">Be9601</strain>
    </source>
</reference>
<evidence type="ECO:0000313" key="2">
    <source>
        <dbReference type="Proteomes" id="UP000297229"/>
    </source>
</evidence>
<proteinExistence type="predicted"/>
<gene>
    <name evidence="1" type="ORF">BELL_0032g00060</name>
</gene>
<dbReference type="Proteomes" id="UP000297229">
    <property type="component" value="Unassembled WGS sequence"/>
</dbReference>
<comment type="caution">
    <text evidence="1">The sequence shown here is derived from an EMBL/GenBank/DDBJ whole genome shotgun (WGS) entry which is preliminary data.</text>
</comment>
<sequence length="217" mass="25204">MAYKITEKETLPLVYNHFNGTHDEILAPFCVSELCKGWPLYRDASEWTNHRSMFTKEGAKIWTCNVSKEGRKNRDFIMHRENGALVDLNLLGRAIGKMKATITQRFVIEDTSIDVEYDCRFIFWCIVEDGECKVEYNCLFYEKDKVIAADGKNLPGIFTKEELEKYPEGYRYLAFAQHKIGHSILEDSPTIMGRPFGKMYDAMAAWLRGEDVDLNWD</sequence>
<dbReference type="AlphaFoldDB" id="A0A4Z1K7D1"/>